<evidence type="ECO:0000256" key="8">
    <source>
        <dbReference type="SAM" id="SignalP"/>
    </source>
</evidence>
<dbReference type="Gene3D" id="3.40.190.10">
    <property type="entry name" value="Periplasmic binding protein-like II"/>
    <property type="match status" value="1"/>
</dbReference>
<dbReference type="SUPFAM" id="SSF53850">
    <property type="entry name" value="Periplasmic binding protein-like II"/>
    <property type="match status" value="1"/>
</dbReference>
<feature type="domain" description="Solute-binding protein family 5" evidence="9">
    <location>
        <begin position="69"/>
        <end position="425"/>
    </location>
</feature>
<comment type="similarity">
    <text evidence="3">Belongs to the bacterial solute-binding protein 5 family.</text>
</comment>
<organism evidence="10 11">
    <name type="scientific">Sutterella massiliensis</name>
    <dbReference type="NCBI Taxonomy" id="1816689"/>
    <lineage>
        <taxon>Bacteria</taxon>
        <taxon>Pseudomonadati</taxon>
        <taxon>Pseudomonadota</taxon>
        <taxon>Betaproteobacteria</taxon>
        <taxon>Burkholderiales</taxon>
        <taxon>Sutterellaceae</taxon>
        <taxon>Sutterella</taxon>
    </lineage>
</organism>
<name>A0ABS2DQK5_9BURK</name>
<keyword evidence="7" id="KW-0574">Periplasm</keyword>
<evidence type="ECO:0000256" key="6">
    <source>
        <dbReference type="ARBA" id="ARBA00022729"/>
    </source>
</evidence>
<dbReference type="EMBL" id="JACJJC010000004">
    <property type="protein sequence ID" value="MBM6703569.1"/>
    <property type="molecule type" value="Genomic_DNA"/>
</dbReference>
<evidence type="ECO:0000256" key="5">
    <source>
        <dbReference type="ARBA" id="ARBA00022448"/>
    </source>
</evidence>
<dbReference type="Gene3D" id="3.90.76.10">
    <property type="entry name" value="Dipeptide-binding Protein, Domain 1"/>
    <property type="match status" value="1"/>
</dbReference>
<comment type="subcellular location">
    <subcellularLocation>
        <location evidence="2">Periplasm</location>
    </subcellularLocation>
</comment>
<keyword evidence="11" id="KW-1185">Reference proteome</keyword>
<evidence type="ECO:0000313" key="11">
    <source>
        <dbReference type="Proteomes" id="UP000715095"/>
    </source>
</evidence>
<evidence type="ECO:0000259" key="9">
    <source>
        <dbReference type="Pfam" id="PF00496"/>
    </source>
</evidence>
<feature type="chain" id="PRO_5045756369" description="Glutathione-binding protein GsiB" evidence="8">
    <location>
        <begin position="25"/>
        <end position="510"/>
    </location>
</feature>
<dbReference type="NCBIfam" id="NF011942">
    <property type="entry name" value="PRK15413.1"/>
    <property type="match status" value="1"/>
</dbReference>
<keyword evidence="5" id="KW-0813">Transport</keyword>
<keyword evidence="6 8" id="KW-0732">Signal</keyword>
<evidence type="ECO:0000256" key="4">
    <source>
        <dbReference type="ARBA" id="ARBA00017393"/>
    </source>
</evidence>
<evidence type="ECO:0000256" key="1">
    <source>
        <dbReference type="ARBA" id="ARBA00003489"/>
    </source>
</evidence>
<reference evidence="10 11" key="1">
    <citation type="journal article" date="2021" name="Sci. Rep.">
        <title>The distribution of antibiotic resistance genes in chicken gut microbiota commensals.</title>
        <authorList>
            <person name="Juricova H."/>
            <person name="Matiasovicova J."/>
            <person name="Kubasova T."/>
            <person name="Cejkova D."/>
            <person name="Rychlik I."/>
        </authorList>
    </citation>
    <scope>NUCLEOTIDE SEQUENCE [LARGE SCALE GENOMIC DNA]</scope>
    <source>
        <strain evidence="10 11">An829</strain>
    </source>
</reference>
<dbReference type="Gene3D" id="3.10.105.10">
    <property type="entry name" value="Dipeptide-binding Protein, Domain 3"/>
    <property type="match status" value="1"/>
</dbReference>
<evidence type="ECO:0000256" key="3">
    <source>
        <dbReference type="ARBA" id="ARBA00005695"/>
    </source>
</evidence>
<dbReference type="PANTHER" id="PTHR30290:SF32">
    <property type="entry name" value="GLUTATHIONE-BINDING PROTEIN GSIB"/>
    <property type="match status" value="1"/>
</dbReference>
<dbReference type="PROSITE" id="PS51257">
    <property type="entry name" value="PROKAR_LIPOPROTEIN"/>
    <property type="match status" value="1"/>
</dbReference>
<dbReference type="CDD" id="cd08499">
    <property type="entry name" value="PBP2_Ylib_like"/>
    <property type="match status" value="1"/>
</dbReference>
<evidence type="ECO:0000256" key="7">
    <source>
        <dbReference type="ARBA" id="ARBA00022764"/>
    </source>
</evidence>
<accession>A0ABS2DQK5</accession>
<dbReference type="Pfam" id="PF00496">
    <property type="entry name" value="SBP_bac_5"/>
    <property type="match status" value="1"/>
</dbReference>
<sequence length="510" mass="56319">MKYARIRTLAAVLAGLAIGAQACAEELIVAVQSTFTTLDPYDASDTLSQAVAKSFYEGLYGFDRNMKRIPVLAESAEPSADGLVYTIKLKQGVKFHDGTEFTAEAVKANFDRVTDPKNGLKRYSLYSNIAKTEALDPYTVRFTLKRPFSAFLNQLAHPSGVMICPSAIEKWGGKVAFHPCGTGPYTLKDYNPSEILHVVKNPNYRVAGLPKLDGIVWKPVVENSTRAAMLRTGEAHFAMSLPPEQVKLLEKEGSVTIEKTPSIITRYLSMNVLKKPFDNVKVREAVNYAINKEALAKVAFSGYATPATGVAPAGVAFATKLGPWPYDPKKARELLKEAGYPNGFRAKLWSAYNHTTANKVIQFLQQQLAQVGIKCDIQALEAGQRVALVEDVKDPKDAQVELYYIGWSSSTGELDWAVRPLLATESWAPNAGNTAYYSNKTVDDGLMEALSTTDEKKKQAIYDNVQKTIWQDAPWAFLVDEMNLSAYSKKLTGFYTLPDANIDFYEAELK</sequence>
<dbReference type="Proteomes" id="UP000715095">
    <property type="component" value="Unassembled WGS sequence"/>
</dbReference>
<dbReference type="PANTHER" id="PTHR30290">
    <property type="entry name" value="PERIPLASMIC BINDING COMPONENT OF ABC TRANSPORTER"/>
    <property type="match status" value="1"/>
</dbReference>
<comment type="caution">
    <text evidence="10">The sequence shown here is derived from an EMBL/GenBank/DDBJ whole genome shotgun (WGS) entry which is preliminary data.</text>
</comment>
<dbReference type="PIRSF" id="PIRSF002741">
    <property type="entry name" value="MppA"/>
    <property type="match status" value="1"/>
</dbReference>
<proteinExistence type="inferred from homology"/>
<feature type="signal peptide" evidence="8">
    <location>
        <begin position="1"/>
        <end position="24"/>
    </location>
</feature>
<gene>
    <name evidence="10" type="primary">gsiB</name>
    <name evidence="10" type="ORF">H6A60_03585</name>
</gene>
<evidence type="ECO:0000256" key="2">
    <source>
        <dbReference type="ARBA" id="ARBA00004418"/>
    </source>
</evidence>
<comment type="function">
    <text evidence="1">Part of the ABC transporter complex GsiABCD involved in glutathione import. Binds glutathione.</text>
</comment>
<dbReference type="RefSeq" id="WP_205102045.1">
    <property type="nucleotide sequence ID" value="NZ_JACJJC010000004.1"/>
</dbReference>
<evidence type="ECO:0000313" key="10">
    <source>
        <dbReference type="EMBL" id="MBM6703569.1"/>
    </source>
</evidence>
<dbReference type="InterPro" id="IPR000914">
    <property type="entry name" value="SBP_5_dom"/>
</dbReference>
<protein>
    <recommendedName>
        <fullName evidence="4">Glutathione-binding protein GsiB</fullName>
    </recommendedName>
</protein>
<dbReference type="InterPro" id="IPR030678">
    <property type="entry name" value="Peptide/Ni-bd"/>
</dbReference>
<dbReference type="InterPro" id="IPR039424">
    <property type="entry name" value="SBP_5"/>
</dbReference>